<dbReference type="PANTHER" id="PTHR24188:SF29">
    <property type="entry name" value="GH09064P"/>
    <property type="match status" value="1"/>
</dbReference>
<accession>A2EXJ5</accession>
<evidence type="ECO:0000313" key="5">
    <source>
        <dbReference type="Proteomes" id="UP000001542"/>
    </source>
</evidence>
<feature type="repeat" description="ANK" evidence="3">
    <location>
        <begin position="309"/>
        <end position="341"/>
    </location>
</feature>
<name>A2EXJ5_TRIV3</name>
<feature type="repeat" description="ANK" evidence="3">
    <location>
        <begin position="408"/>
        <end position="440"/>
    </location>
</feature>
<dbReference type="PROSITE" id="PS50297">
    <property type="entry name" value="ANK_REP_REGION"/>
    <property type="match status" value="5"/>
</dbReference>
<dbReference type="InterPro" id="IPR036770">
    <property type="entry name" value="Ankyrin_rpt-contain_sf"/>
</dbReference>
<dbReference type="STRING" id="5722.A2EXJ5"/>
<dbReference type="AlphaFoldDB" id="A2EXJ5"/>
<gene>
    <name evidence="4" type="ORF">TVAG_260720</name>
</gene>
<feature type="repeat" description="ANK" evidence="3">
    <location>
        <begin position="375"/>
        <end position="407"/>
    </location>
</feature>
<dbReference type="OrthoDB" id="194358at2759"/>
<organism evidence="4 5">
    <name type="scientific">Trichomonas vaginalis (strain ATCC PRA-98 / G3)</name>
    <dbReference type="NCBI Taxonomy" id="412133"/>
    <lineage>
        <taxon>Eukaryota</taxon>
        <taxon>Metamonada</taxon>
        <taxon>Parabasalia</taxon>
        <taxon>Trichomonadida</taxon>
        <taxon>Trichomonadidae</taxon>
        <taxon>Trichomonas</taxon>
    </lineage>
</organism>
<proteinExistence type="predicted"/>
<evidence type="ECO:0000313" key="4">
    <source>
        <dbReference type="EMBL" id="EAY02612.1"/>
    </source>
</evidence>
<keyword evidence="5" id="KW-1185">Reference proteome</keyword>
<evidence type="ECO:0000256" key="1">
    <source>
        <dbReference type="ARBA" id="ARBA00022737"/>
    </source>
</evidence>
<dbReference type="KEGG" id="tva:4760452"/>
<dbReference type="PROSITE" id="PS50088">
    <property type="entry name" value="ANK_REPEAT"/>
    <property type="match status" value="5"/>
</dbReference>
<dbReference type="VEuPathDB" id="TrichDB:TVAG_260720"/>
<dbReference type="PRINTS" id="PR01415">
    <property type="entry name" value="ANKYRIN"/>
</dbReference>
<protein>
    <submittedName>
        <fullName evidence="4">Uncharacterized protein</fullName>
    </submittedName>
</protein>
<feature type="repeat" description="ANK" evidence="3">
    <location>
        <begin position="441"/>
        <end position="467"/>
    </location>
</feature>
<keyword evidence="2 3" id="KW-0040">ANK repeat</keyword>
<dbReference type="EMBL" id="DS113530">
    <property type="protein sequence ID" value="EAY02612.1"/>
    <property type="molecule type" value="Genomic_DNA"/>
</dbReference>
<dbReference type="VEuPathDB" id="TrichDB:TVAGG3_0241290"/>
<dbReference type="InterPro" id="IPR002110">
    <property type="entry name" value="Ankyrin_rpt"/>
</dbReference>
<feature type="repeat" description="ANK" evidence="3">
    <location>
        <begin position="342"/>
        <end position="374"/>
    </location>
</feature>
<evidence type="ECO:0000256" key="3">
    <source>
        <dbReference type="PROSITE-ProRule" id="PRU00023"/>
    </source>
</evidence>
<dbReference type="eggNOG" id="KOG4177">
    <property type="taxonomic scope" value="Eukaryota"/>
</dbReference>
<dbReference type="SMR" id="A2EXJ5"/>
<dbReference type="PANTHER" id="PTHR24188">
    <property type="entry name" value="ANKYRIN REPEAT PROTEIN"/>
    <property type="match status" value="1"/>
</dbReference>
<dbReference type="Gene3D" id="1.25.40.20">
    <property type="entry name" value="Ankyrin repeat-containing domain"/>
    <property type="match status" value="2"/>
</dbReference>
<dbReference type="SMART" id="SM00248">
    <property type="entry name" value="ANK"/>
    <property type="match status" value="5"/>
</dbReference>
<dbReference type="Proteomes" id="UP000001542">
    <property type="component" value="Unassembled WGS sequence"/>
</dbReference>
<dbReference type="RefSeq" id="XP_001314835.1">
    <property type="nucleotide sequence ID" value="XM_001314800.1"/>
</dbReference>
<evidence type="ECO:0000256" key="2">
    <source>
        <dbReference type="ARBA" id="ARBA00023043"/>
    </source>
</evidence>
<dbReference type="Pfam" id="PF12796">
    <property type="entry name" value="Ank_2"/>
    <property type="match status" value="2"/>
</dbReference>
<reference evidence="4" key="2">
    <citation type="journal article" date="2007" name="Science">
        <title>Draft genome sequence of the sexually transmitted pathogen Trichomonas vaginalis.</title>
        <authorList>
            <person name="Carlton J.M."/>
            <person name="Hirt R.P."/>
            <person name="Silva J.C."/>
            <person name="Delcher A.L."/>
            <person name="Schatz M."/>
            <person name="Zhao Q."/>
            <person name="Wortman J.R."/>
            <person name="Bidwell S.L."/>
            <person name="Alsmark U.C.M."/>
            <person name="Besteiro S."/>
            <person name="Sicheritz-Ponten T."/>
            <person name="Noel C.J."/>
            <person name="Dacks J.B."/>
            <person name="Foster P.G."/>
            <person name="Simillion C."/>
            <person name="Van de Peer Y."/>
            <person name="Miranda-Saavedra D."/>
            <person name="Barton G.J."/>
            <person name="Westrop G.D."/>
            <person name="Mueller S."/>
            <person name="Dessi D."/>
            <person name="Fiori P.L."/>
            <person name="Ren Q."/>
            <person name="Paulsen I."/>
            <person name="Zhang H."/>
            <person name="Bastida-Corcuera F.D."/>
            <person name="Simoes-Barbosa A."/>
            <person name="Brown M.T."/>
            <person name="Hayes R.D."/>
            <person name="Mukherjee M."/>
            <person name="Okumura C.Y."/>
            <person name="Schneider R."/>
            <person name="Smith A.J."/>
            <person name="Vanacova S."/>
            <person name="Villalvazo M."/>
            <person name="Haas B.J."/>
            <person name="Pertea M."/>
            <person name="Feldblyum T.V."/>
            <person name="Utterback T.R."/>
            <person name="Shu C.L."/>
            <person name="Osoegawa K."/>
            <person name="de Jong P.J."/>
            <person name="Hrdy I."/>
            <person name="Horvathova L."/>
            <person name="Zubacova Z."/>
            <person name="Dolezal P."/>
            <person name="Malik S.B."/>
            <person name="Logsdon J.M. Jr."/>
            <person name="Henze K."/>
            <person name="Gupta A."/>
            <person name="Wang C.C."/>
            <person name="Dunne R.L."/>
            <person name="Upcroft J.A."/>
            <person name="Upcroft P."/>
            <person name="White O."/>
            <person name="Salzberg S.L."/>
            <person name="Tang P."/>
            <person name="Chiu C.-H."/>
            <person name="Lee Y.-S."/>
            <person name="Embley T.M."/>
            <person name="Coombs G.H."/>
            <person name="Mottram J.C."/>
            <person name="Tachezy J."/>
            <person name="Fraser-Liggett C.M."/>
            <person name="Johnson P.J."/>
        </authorList>
    </citation>
    <scope>NUCLEOTIDE SEQUENCE [LARGE SCALE GENOMIC DNA]</scope>
    <source>
        <strain evidence="4">G3</strain>
    </source>
</reference>
<dbReference type="SUPFAM" id="SSF48403">
    <property type="entry name" value="Ankyrin repeat"/>
    <property type="match status" value="1"/>
</dbReference>
<dbReference type="InParanoid" id="A2EXJ5"/>
<keyword evidence="1" id="KW-0677">Repeat</keyword>
<reference evidence="4" key="1">
    <citation type="submission" date="2006-10" db="EMBL/GenBank/DDBJ databases">
        <authorList>
            <person name="Amadeo P."/>
            <person name="Zhao Q."/>
            <person name="Wortman J."/>
            <person name="Fraser-Liggett C."/>
            <person name="Carlton J."/>
        </authorList>
    </citation>
    <scope>NUCLEOTIDE SEQUENCE</scope>
    <source>
        <strain evidence="4">G3</strain>
    </source>
</reference>
<sequence length="467" mass="53171">MAVYHLNNEFLQRINRYQPCETVVLTINDVSITFNKAFAITFSQNFYSKYLLNNLNNTVNINVEMESQETYDVLEHILHYDVPEIECNQTVLKDLFHIGTLLGMSELMNLYINQNLAQEPIDSDNCIQMLDYYLTIQSPEKIHECIDVISLFFFKIDEQQLISISKNLGFDIIQQILSNDKLMIKDEDSLARFIVSLKQKDPVFSALLSMINVEFCSQQILEEIRENVDEIISQEVLKSFSDSIIRTRNHNNQNTHQNVKDFSAKIEELKTSNNFDEVFNLIDELSKEQYQNKLYVAYKQGLCDVRTEDGKSILHAACEIGNLGIVKPLVELGYNKEIKDNNGETPLNFACCKGHLEVVKYLISAKADINGANNKLTAPIHHASYNGHLEIVKYLIESGSNLETKDHFRSTPLIYAAMSGSIEVVKYLISIGADKDARSQNGFTPLAWANQNGHQDIAEFLKSIGAI</sequence>